<accession>A0A9X3I662</accession>
<comment type="caution">
    <text evidence="2">The sequence shown here is derived from an EMBL/GenBank/DDBJ whole genome shotgun (WGS) entry which is preliminary data.</text>
</comment>
<keyword evidence="3" id="KW-1185">Reference proteome</keyword>
<dbReference type="RefSeq" id="WP_266063357.1">
    <property type="nucleotide sequence ID" value="NZ_JAPKFM010000028.1"/>
</dbReference>
<evidence type="ECO:0000256" key="1">
    <source>
        <dbReference type="SAM" id="MobiDB-lite"/>
    </source>
</evidence>
<evidence type="ECO:0000313" key="2">
    <source>
        <dbReference type="EMBL" id="MCX2966492.1"/>
    </source>
</evidence>
<gene>
    <name evidence="2" type="ORF">OSB52_20625</name>
</gene>
<feature type="region of interest" description="Disordered" evidence="1">
    <location>
        <begin position="214"/>
        <end position="250"/>
    </location>
</feature>
<evidence type="ECO:0000313" key="3">
    <source>
        <dbReference type="Proteomes" id="UP001143347"/>
    </source>
</evidence>
<dbReference type="Proteomes" id="UP001143347">
    <property type="component" value="Unassembled WGS sequence"/>
</dbReference>
<dbReference type="AlphaFoldDB" id="A0A9X3I662"/>
<feature type="region of interest" description="Disordered" evidence="1">
    <location>
        <begin position="84"/>
        <end position="105"/>
    </location>
</feature>
<organism evidence="2 3">
    <name type="scientific">Gordonia aquimaris</name>
    <dbReference type="NCBI Taxonomy" id="2984863"/>
    <lineage>
        <taxon>Bacteria</taxon>
        <taxon>Bacillati</taxon>
        <taxon>Actinomycetota</taxon>
        <taxon>Actinomycetes</taxon>
        <taxon>Mycobacteriales</taxon>
        <taxon>Gordoniaceae</taxon>
        <taxon>Gordonia</taxon>
    </lineage>
</organism>
<dbReference type="EMBL" id="JAPKFM010000028">
    <property type="protein sequence ID" value="MCX2966492.1"/>
    <property type="molecule type" value="Genomic_DNA"/>
</dbReference>
<reference evidence="2" key="1">
    <citation type="submission" date="2022-10" db="EMBL/GenBank/DDBJ databases">
        <title>WGS of marine actinomycetes from Thailand.</title>
        <authorList>
            <person name="Thawai C."/>
        </authorList>
    </citation>
    <scope>NUCLEOTIDE SEQUENCE</scope>
    <source>
        <strain evidence="2">SW21</strain>
    </source>
</reference>
<name>A0A9X3I662_9ACTN</name>
<sequence length="250" mass="27494">MQRPDNEVPVSVPVHGVLNRTPEMAIALVSTLVFSTGLEWTIEAFKRSPDGVPMGGYGFGRPETGSSPAMLFGVQFADGSFASNMPGSRRTTGGLSNGGSRGGLQRNQTTLRLDRHPPPGPFTIVTAWPFYDVPEAQVTFDADVILAAVSDVQRLWDPVLPQDHPHAIPARQEPFDRMLVIPRIGWFAERFKPSSPQRSHIDKHGRQRIYIAYGGDPEESPVTHRGWRMAAEDEDAGTKANPSKDPEDEQ</sequence>
<proteinExistence type="predicted"/>
<protein>
    <submittedName>
        <fullName evidence="2">Uncharacterized protein</fullName>
    </submittedName>
</protein>